<keyword evidence="2 4" id="KW-0863">Zinc-finger</keyword>
<evidence type="ECO:0000256" key="3">
    <source>
        <dbReference type="ARBA" id="ARBA00022833"/>
    </source>
</evidence>
<dbReference type="InterPro" id="IPR051051">
    <property type="entry name" value="E3_ubiq-ligase_TRIM/RNF"/>
</dbReference>
<evidence type="ECO:0000259" key="5">
    <source>
        <dbReference type="PROSITE" id="PS50119"/>
    </source>
</evidence>
<name>A0A4W4FQF3_ELEEL</name>
<protein>
    <recommendedName>
        <fullName evidence="5">B box-type domain-containing protein</fullName>
    </recommendedName>
</protein>
<organism evidence="6 7">
    <name type="scientific">Electrophorus electricus</name>
    <name type="common">Electric eel</name>
    <name type="synonym">Gymnotus electricus</name>
    <dbReference type="NCBI Taxonomy" id="8005"/>
    <lineage>
        <taxon>Eukaryota</taxon>
        <taxon>Metazoa</taxon>
        <taxon>Chordata</taxon>
        <taxon>Craniata</taxon>
        <taxon>Vertebrata</taxon>
        <taxon>Euteleostomi</taxon>
        <taxon>Actinopterygii</taxon>
        <taxon>Neopterygii</taxon>
        <taxon>Teleostei</taxon>
        <taxon>Ostariophysi</taxon>
        <taxon>Gymnotiformes</taxon>
        <taxon>Gymnotoidei</taxon>
        <taxon>Gymnotidae</taxon>
        <taxon>Electrophorus</taxon>
    </lineage>
</organism>
<reference evidence="6" key="4">
    <citation type="submission" date="2025-08" db="UniProtKB">
        <authorList>
            <consortium name="Ensembl"/>
        </authorList>
    </citation>
    <scope>IDENTIFICATION</scope>
</reference>
<reference evidence="6" key="5">
    <citation type="submission" date="2025-09" db="UniProtKB">
        <authorList>
            <consortium name="Ensembl"/>
        </authorList>
    </citation>
    <scope>IDENTIFICATION</scope>
</reference>
<reference evidence="7" key="2">
    <citation type="journal article" date="2017" name="Sci. Adv.">
        <title>A tail of two voltages: Proteomic comparison of the three electric organs of the electric eel.</title>
        <authorList>
            <person name="Traeger L.L."/>
            <person name="Sabat G."/>
            <person name="Barrett-Wilt G.A."/>
            <person name="Wells G.B."/>
            <person name="Sussman M.R."/>
        </authorList>
    </citation>
    <scope>NUCLEOTIDE SEQUENCE [LARGE SCALE GENOMIC DNA]</scope>
</reference>
<keyword evidence="7" id="KW-1185">Reference proteome</keyword>
<accession>A0A4W4FQF3</accession>
<proteinExistence type="predicted"/>
<dbReference type="InterPro" id="IPR000315">
    <property type="entry name" value="Znf_B-box"/>
</dbReference>
<reference evidence="7" key="1">
    <citation type="journal article" date="2014" name="Science">
        <title>Nonhuman genetics. Genomic basis for the convergent evolution of electric organs.</title>
        <authorList>
            <person name="Gallant J.R."/>
            <person name="Traeger L.L."/>
            <person name="Volkening J.D."/>
            <person name="Moffett H."/>
            <person name="Chen P.H."/>
            <person name="Novina C.D."/>
            <person name="Phillips G.N.Jr."/>
            <person name="Anand R."/>
            <person name="Wells G.B."/>
            <person name="Pinch M."/>
            <person name="Guth R."/>
            <person name="Unguez G.A."/>
            <person name="Albert J.S."/>
            <person name="Zakon H.H."/>
            <person name="Samanta M.P."/>
            <person name="Sussman M.R."/>
        </authorList>
    </citation>
    <scope>NUCLEOTIDE SEQUENCE [LARGE SCALE GENOMIC DNA]</scope>
</reference>
<dbReference type="Gene3D" id="3.30.160.60">
    <property type="entry name" value="Classic Zinc Finger"/>
    <property type="match status" value="1"/>
</dbReference>
<dbReference type="PANTHER" id="PTHR25465">
    <property type="entry name" value="B-BOX DOMAIN CONTAINING"/>
    <property type="match status" value="1"/>
</dbReference>
<dbReference type="AlphaFoldDB" id="A0A4W4FQF3"/>
<dbReference type="GO" id="GO:0008270">
    <property type="term" value="F:zinc ion binding"/>
    <property type="evidence" value="ECO:0007669"/>
    <property type="project" value="UniProtKB-KW"/>
</dbReference>
<keyword evidence="3" id="KW-0862">Zinc</keyword>
<evidence type="ECO:0000256" key="4">
    <source>
        <dbReference type="PROSITE-ProRule" id="PRU00024"/>
    </source>
</evidence>
<feature type="domain" description="B box-type" evidence="5">
    <location>
        <begin position="14"/>
        <end position="54"/>
    </location>
</feature>
<dbReference type="PROSITE" id="PS50119">
    <property type="entry name" value="ZF_BBOX"/>
    <property type="match status" value="1"/>
</dbReference>
<evidence type="ECO:0000256" key="2">
    <source>
        <dbReference type="ARBA" id="ARBA00022771"/>
    </source>
</evidence>
<dbReference type="Ensembl" id="ENSEEET00000026594.2">
    <property type="protein sequence ID" value="ENSEEEP00000026295.2"/>
    <property type="gene ID" value="ENSEEEG00000012724.2"/>
</dbReference>
<keyword evidence="1" id="KW-0479">Metal-binding</keyword>
<reference evidence="6" key="3">
    <citation type="submission" date="2020-05" db="EMBL/GenBank/DDBJ databases">
        <title>Electrophorus electricus (electric eel) genome, fEleEle1, primary haplotype.</title>
        <authorList>
            <person name="Myers G."/>
            <person name="Meyer A."/>
            <person name="Fedrigo O."/>
            <person name="Formenti G."/>
            <person name="Rhie A."/>
            <person name="Tracey A."/>
            <person name="Sims Y."/>
            <person name="Jarvis E.D."/>
        </authorList>
    </citation>
    <scope>NUCLEOTIDE SEQUENCE [LARGE SCALE GENOMIC DNA]</scope>
</reference>
<dbReference type="Pfam" id="PF00643">
    <property type="entry name" value="zf-B_box"/>
    <property type="match status" value="1"/>
</dbReference>
<dbReference type="Proteomes" id="UP000314983">
    <property type="component" value="Chromosome 18"/>
</dbReference>
<dbReference type="CDD" id="cd19769">
    <property type="entry name" value="Bbox2_TRIM16-like"/>
    <property type="match status" value="1"/>
</dbReference>
<evidence type="ECO:0000313" key="7">
    <source>
        <dbReference type="Proteomes" id="UP000314983"/>
    </source>
</evidence>
<evidence type="ECO:0000256" key="1">
    <source>
        <dbReference type="ARBA" id="ARBA00022723"/>
    </source>
</evidence>
<evidence type="ECO:0000313" key="6">
    <source>
        <dbReference type="Ensembl" id="ENSEEEP00000026295.2"/>
    </source>
</evidence>
<sequence length="95" mass="10689">MITSNRTNKTCYQETERICPEHDKPLQVFCRTDQLCVCYLCLADKHKGHEVVTIEEEVAETQVSPSDNEQDGAELRLACESMLSLIICLPACSDP</sequence>
<dbReference type="PANTHER" id="PTHR25465:SF5">
    <property type="entry name" value="E3 UBIQUITIN_ISG15 LIGASE TRIM25-RELATED"/>
    <property type="match status" value="1"/>
</dbReference>
<dbReference type="SMART" id="SM00336">
    <property type="entry name" value="BBOX"/>
    <property type="match status" value="1"/>
</dbReference>
<dbReference type="SUPFAM" id="SSF57845">
    <property type="entry name" value="B-box zinc-binding domain"/>
    <property type="match status" value="1"/>
</dbReference>